<feature type="domain" description="Reverse transcriptase zinc-binding" evidence="2">
    <location>
        <begin position="193"/>
        <end position="252"/>
    </location>
</feature>
<proteinExistence type="predicted"/>
<evidence type="ECO:0000259" key="2">
    <source>
        <dbReference type="Pfam" id="PF13966"/>
    </source>
</evidence>
<feature type="region of interest" description="Disordered" evidence="1">
    <location>
        <begin position="101"/>
        <end position="120"/>
    </location>
</feature>
<dbReference type="AlphaFoldDB" id="A0A8S9PSU0"/>
<organism evidence="3 4">
    <name type="scientific">Brassica cretica</name>
    <name type="common">Mustard</name>
    <dbReference type="NCBI Taxonomy" id="69181"/>
    <lineage>
        <taxon>Eukaryota</taxon>
        <taxon>Viridiplantae</taxon>
        <taxon>Streptophyta</taxon>
        <taxon>Embryophyta</taxon>
        <taxon>Tracheophyta</taxon>
        <taxon>Spermatophyta</taxon>
        <taxon>Magnoliopsida</taxon>
        <taxon>eudicotyledons</taxon>
        <taxon>Gunneridae</taxon>
        <taxon>Pentapetalae</taxon>
        <taxon>rosids</taxon>
        <taxon>malvids</taxon>
        <taxon>Brassicales</taxon>
        <taxon>Brassicaceae</taxon>
        <taxon>Brassiceae</taxon>
        <taxon>Brassica</taxon>
    </lineage>
</organism>
<protein>
    <recommendedName>
        <fullName evidence="2">Reverse transcriptase zinc-binding domain-containing protein</fullName>
    </recommendedName>
</protein>
<name>A0A8S9PSU0_BRACR</name>
<dbReference type="Pfam" id="PF13966">
    <property type="entry name" value="zf-RVT"/>
    <property type="match status" value="1"/>
</dbReference>
<feature type="region of interest" description="Disordered" evidence="1">
    <location>
        <begin position="133"/>
        <end position="166"/>
    </location>
</feature>
<reference evidence="3" key="1">
    <citation type="submission" date="2019-12" db="EMBL/GenBank/DDBJ databases">
        <title>Genome sequencing and annotation of Brassica cretica.</title>
        <authorList>
            <person name="Studholme D.J."/>
            <person name="Sarris P."/>
        </authorList>
    </citation>
    <scope>NUCLEOTIDE SEQUENCE</scope>
    <source>
        <strain evidence="3">PFS-109/04</strain>
        <tissue evidence="3">Leaf</tissue>
    </source>
</reference>
<dbReference type="EMBL" id="QGKX02001347">
    <property type="protein sequence ID" value="KAF3522940.1"/>
    <property type="molecule type" value="Genomic_DNA"/>
</dbReference>
<sequence length="353" mass="39076">MSSFHAFSSGGGRRELLQSTPSPVCLLKTPVLFSSGAHSSPEVVWVFRDGGSMLPLSSSQEPKASAADYSRPFQQRLDRHGKPFGDRVSSAYLRPLGTRNKITPALDQSHPSRERQGIIFRSGSSKDCIPRVARNISWKKPPSNQSETNKRGASRSSGGRPPMTRRLRLECPKNHGELMELLDHRDLVRPVPDQNLYKAIWASKISPKLHLFLWNITQGDIALGENLARRGITNNITCRHCGEPETTDHFLLRLNNGLQPPAVESNNNLVPLDLLGNLDSKKLQEVEAPKTASHGWRGILAGRNLLVTNLSKAIGDGETTRIWKDPWLSTLSPARPIGPTKEEHQDLVVADLL</sequence>
<evidence type="ECO:0000313" key="3">
    <source>
        <dbReference type="EMBL" id="KAF3522940.1"/>
    </source>
</evidence>
<comment type="caution">
    <text evidence="3">The sequence shown here is derived from an EMBL/GenBank/DDBJ whole genome shotgun (WGS) entry which is preliminary data.</text>
</comment>
<evidence type="ECO:0000313" key="4">
    <source>
        <dbReference type="Proteomes" id="UP000712600"/>
    </source>
</evidence>
<gene>
    <name evidence="3" type="ORF">F2Q69_00045974</name>
</gene>
<dbReference type="Proteomes" id="UP000712600">
    <property type="component" value="Unassembled WGS sequence"/>
</dbReference>
<dbReference type="InterPro" id="IPR026960">
    <property type="entry name" value="RVT-Znf"/>
</dbReference>
<evidence type="ECO:0000256" key="1">
    <source>
        <dbReference type="SAM" id="MobiDB-lite"/>
    </source>
</evidence>
<accession>A0A8S9PSU0</accession>